<reference evidence="1 2" key="1">
    <citation type="submission" date="2017-08" db="EMBL/GenBank/DDBJ databases">
        <authorList>
            <person name="de Groot N.N."/>
        </authorList>
    </citation>
    <scope>NUCLEOTIDE SEQUENCE [LARGE SCALE GENOMIC DNA]</scope>
    <source>
        <strain evidence="1 2">JC85</strain>
    </source>
</reference>
<accession>A0A285ULS0</accession>
<proteinExistence type="predicted"/>
<name>A0A285ULS0_9HYPH</name>
<dbReference type="EMBL" id="OBQD01000009">
    <property type="protein sequence ID" value="SOC41576.1"/>
    <property type="molecule type" value="Genomic_DNA"/>
</dbReference>
<dbReference type="Proteomes" id="UP000219167">
    <property type="component" value="Unassembled WGS sequence"/>
</dbReference>
<gene>
    <name evidence="1" type="ORF">SAMN05892877_10912</name>
</gene>
<dbReference type="Pfam" id="PF05069">
    <property type="entry name" value="Phage_tail_S"/>
    <property type="match status" value="1"/>
</dbReference>
<evidence type="ECO:0000313" key="1">
    <source>
        <dbReference type="EMBL" id="SOC41576.1"/>
    </source>
</evidence>
<organism evidence="1 2">
    <name type="scientific">Rhizobium subbaraonis</name>
    <dbReference type="NCBI Taxonomy" id="908946"/>
    <lineage>
        <taxon>Bacteria</taxon>
        <taxon>Pseudomonadati</taxon>
        <taxon>Pseudomonadota</taxon>
        <taxon>Alphaproteobacteria</taxon>
        <taxon>Hyphomicrobiales</taxon>
        <taxon>Rhizobiaceae</taxon>
        <taxon>Rhizobium/Agrobacterium group</taxon>
        <taxon>Rhizobium</taxon>
    </lineage>
</organism>
<dbReference type="OrthoDB" id="2081253at2"/>
<dbReference type="RefSeq" id="WP_097140559.1">
    <property type="nucleotide sequence ID" value="NZ_OBQD01000009.1"/>
</dbReference>
<sequence length="169" mass="18153">MSSASITIDLDEVNDALARLLAAAGDITPALKNIGEYEAKATRRRFIDERDPDGKTWAALNPLYAKTKKGPGILRGQTRSLSQIVWQLAGDGVEIGSNEVYARIHNEGGTIVPKNAAALVFSMGGQTFKVKSVTMPRRQFLGFSDEDVTEILAIVQDHFLAAISPAGAP</sequence>
<dbReference type="AlphaFoldDB" id="A0A285ULS0"/>
<dbReference type="NCBIfam" id="TIGR01635">
    <property type="entry name" value="tail_comp_S"/>
    <property type="match status" value="1"/>
</dbReference>
<keyword evidence="2" id="KW-1185">Reference proteome</keyword>
<evidence type="ECO:0000313" key="2">
    <source>
        <dbReference type="Proteomes" id="UP000219167"/>
    </source>
</evidence>
<protein>
    <submittedName>
        <fullName evidence="1">Phage virion morphogenesis protein</fullName>
    </submittedName>
</protein>
<dbReference type="InterPro" id="IPR006522">
    <property type="entry name" value="Phage_virion_morphogenesis"/>
</dbReference>